<dbReference type="RefSeq" id="WP_109757164.1">
    <property type="nucleotide sequence ID" value="NZ_CP034588.1"/>
</dbReference>
<dbReference type="InterPro" id="IPR036928">
    <property type="entry name" value="AS_sf"/>
</dbReference>
<dbReference type="Gene3D" id="3.90.1300.10">
    <property type="entry name" value="Amidase signature (AS) domain"/>
    <property type="match status" value="1"/>
</dbReference>
<dbReference type="KEGG" id="salo:EF888_01705"/>
<evidence type="ECO:0000259" key="1">
    <source>
        <dbReference type="Pfam" id="PF01425"/>
    </source>
</evidence>
<organism evidence="2 3">
    <name type="scientific">Silicimonas algicola</name>
    <dbReference type="NCBI Taxonomy" id="1826607"/>
    <lineage>
        <taxon>Bacteria</taxon>
        <taxon>Pseudomonadati</taxon>
        <taxon>Pseudomonadota</taxon>
        <taxon>Alphaproteobacteria</taxon>
        <taxon>Rhodobacterales</taxon>
        <taxon>Paracoccaceae</taxon>
    </lineage>
</organism>
<dbReference type="AlphaFoldDB" id="A0A316GFT5"/>
<dbReference type="EMBL" id="QGGV01000001">
    <property type="protein sequence ID" value="PWK58240.1"/>
    <property type="molecule type" value="Genomic_DNA"/>
</dbReference>
<feature type="domain" description="Amidase" evidence="1">
    <location>
        <begin position="36"/>
        <end position="459"/>
    </location>
</feature>
<gene>
    <name evidence="2" type="ORF">C8D95_10145</name>
</gene>
<dbReference type="NCBIfam" id="NF005686">
    <property type="entry name" value="PRK07486.1"/>
    <property type="match status" value="1"/>
</dbReference>
<dbReference type="OrthoDB" id="9777859at2"/>
<name>A0A316GFT5_9RHOB</name>
<dbReference type="GO" id="GO:0003824">
    <property type="term" value="F:catalytic activity"/>
    <property type="evidence" value="ECO:0007669"/>
    <property type="project" value="InterPro"/>
</dbReference>
<keyword evidence="3" id="KW-1185">Reference proteome</keyword>
<dbReference type="SUPFAM" id="SSF75304">
    <property type="entry name" value="Amidase signature (AS) enzymes"/>
    <property type="match status" value="1"/>
</dbReference>
<comment type="caution">
    <text evidence="2">The sequence shown here is derived from an EMBL/GenBank/DDBJ whole genome shotgun (WGS) entry which is preliminary data.</text>
</comment>
<accession>A0A316GFT5</accession>
<dbReference type="PANTHER" id="PTHR11895:SF76">
    <property type="entry name" value="INDOLEACETAMIDE HYDROLASE"/>
    <property type="match status" value="1"/>
</dbReference>
<protein>
    <submittedName>
        <fullName evidence="2">Amidase</fullName>
    </submittedName>
</protein>
<evidence type="ECO:0000313" key="2">
    <source>
        <dbReference type="EMBL" id="PWK58240.1"/>
    </source>
</evidence>
<dbReference type="Pfam" id="PF01425">
    <property type="entry name" value="Amidase"/>
    <property type="match status" value="1"/>
</dbReference>
<dbReference type="PANTHER" id="PTHR11895">
    <property type="entry name" value="TRANSAMIDASE"/>
    <property type="match status" value="1"/>
</dbReference>
<reference evidence="2 3" key="1">
    <citation type="submission" date="2018-05" db="EMBL/GenBank/DDBJ databases">
        <title>Genomic Encyclopedia of Type Strains, Phase IV (KMG-IV): sequencing the most valuable type-strain genomes for metagenomic binning, comparative biology and taxonomic classification.</title>
        <authorList>
            <person name="Goeker M."/>
        </authorList>
    </citation>
    <scope>NUCLEOTIDE SEQUENCE [LARGE SCALE GENOMIC DNA]</scope>
    <source>
        <strain evidence="2 3">DSM 103371</strain>
    </source>
</reference>
<evidence type="ECO:0000313" key="3">
    <source>
        <dbReference type="Proteomes" id="UP000245390"/>
    </source>
</evidence>
<dbReference type="InterPro" id="IPR000120">
    <property type="entry name" value="Amidase"/>
</dbReference>
<sequence length="478" mass="51582">MTDHRRGAATPPDLTSLAAFDLSTRLRLREVSAHDVMTAYLDRIETLNPSINAIVSLRPRDELLAEAEAADLAPASGPLHGLPVAVKDLVATRGLRTTWGSPLYADHIPEADDRLARRLRRAGAILIGKTNVPEFGAGSHSFNPVFGVTRNPYDPARTAGGSSGGAAAALAMRMVPVADGSDMMGSLRNPAAFCNIYGFRPTWGLIPDDAEGDLYLHRLATDGPMARCPKDLALLLSALAGPDPKMPYEVAVPDLSALDIEALKGARIGWLSDWGGVPYEDGVLDICEAALAEMSALGATVETLPPPVSRDAIWESWTTLRSWAIAAGKADLWNDAGKRQFIKPELQWEIQRGNAMSALQVDGASRIRSRLNLAFADLFGSYDALAIPSAQVWPFPADWRWPESVGDVAMDSYHRWMECVIPVSLTGLPAVSVPAGFGENGLPTGVTLFGPRNADRRILSLADHWHQATDWPNRRPPP</sequence>
<dbReference type="Proteomes" id="UP000245390">
    <property type="component" value="Unassembled WGS sequence"/>
</dbReference>
<dbReference type="InterPro" id="IPR023631">
    <property type="entry name" value="Amidase_dom"/>
</dbReference>
<proteinExistence type="predicted"/>